<dbReference type="Proteomes" id="UP000267341">
    <property type="component" value="Unassembled WGS sequence"/>
</dbReference>
<dbReference type="SUPFAM" id="SSF48452">
    <property type="entry name" value="TPR-like"/>
    <property type="match status" value="1"/>
</dbReference>
<reference evidence="8 9" key="1">
    <citation type="submission" date="2018-10" db="EMBL/GenBank/DDBJ databases">
        <title>Genomic Encyclopedia of Type Strains, Phase IV (KMG-IV): sequencing the most valuable type-strain genomes for metagenomic binning, comparative biology and taxonomic classification.</title>
        <authorList>
            <person name="Goeker M."/>
        </authorList>
    </citation>
    <scope>NUCLEOTIDE SEQUENCE [LARGE SCALE GENOMIC DNA]</scope>
    <source>
        <strain evidence="8 9">DSM 5079</strain>
    </source>
</reference>
<sequence length="288" mass="32687">MMAAFIVMFVLLLATVGLLFYPWSGRQRVDRNTMNHMIYRVRMQELGEDLSAIDETQQQKLVDELRLNLLEDLPESAETAGKRGGVWVYILGAATLTLLTVGVFVRTGSVTRVMEWQQVVEQTPQLVQRVMDSQGKPLSREELFRLALGLRTRLQQYPQNTVSWIMLGRLQMVLNNPGEALQAFDKARGLAPQNPEAQLGYVEALLHSSDPNDNREAQQLLDSLLKTNHDDVRVLSLVAFNAFEHQHYDKAIGAWQLMLQLLPADDPQRIILLRSIEQAKKEQAATLK</sequence>
<feature type="domain" description="Cytochrome c-type biogenesis protein H TPR" evidence="7">
    <location>
        <begin position="113"/>
        <end position="268"/>
    </location>
</feature>
<keyword evidence="6" id="KW-1133">Transmembrane helix</keyword>
<evidence type="ECO:0000259" key="7">
    <source>
        <dbReference type="Pfam" id="PF23914"/>
    </source>
</evidence>
<name>A0ABX9S096_9ENTR</name>
<dbReference type="Pfam" id="PF23914">
    <property type="entry name" value="TPR_CcmH_CycH"/>
    <property type="match status" value="1"/>
</dbReference>
<keyword evidence="3" id="KW-0201">Cytochrome c-type biogenesis</keyword>
<dbReference type="RefSeq" id="WP_120816144.1">
    <property type="nucleotide sequence ID" value="NZ_RBIZ01000003.1"/>
</dbReference>
<keyword evidence="2" id="KW-0677">Repeat</keyword>
<keyword evidence="4 5" id="KW-0802">TPR repeat</keyword>
<dbReference type="InterPro" id="IPR051263">
    <property type="entry name" value="C-type_cytochrome_biogenesis"/>
</dbReference>
<evidence type="ECO:0000313" key="8">
    <source>
        <dbReference type="EMBL" id="RKR64174.1"/>
    </source>
</evidence>
<accession>A0ABX9S096</accession>
<dbReference type="EMBL" id="RBIZ01000003">
    <property type="protein sequence ID" value="RKR64174.1"/>
    <property type="molecule type" value="Genomic_DNA"/>
</dbReference>
<proteinExistence type="predicted"/>
<dbReference type="InterPro" id="IPR019734">
    <property type="entry name" value="TPR_rpt"/>
</dbReference>
<dbReference type="Gene3D" id="1.25.40.10">
    <property type="entry name" value="Tetratricopeptide repeat domain"/>
    <property type="match status" value="1"/>
</dbReference>
<dbReference type="InterPro" id="IPR011990">
    <property type="entry name" value="TPR-like_helical_dom_sf"/>
</dbReference>
<evidence type="ECO:0000256" key="3">
    <source>
        <dbReference type="ARBA" id="ARBA00022748"/>
    </source>
</evidence>
<comment type="caution">
    <text evidence="8">The sequence shown here is derived from an EMBL/GenBank/DDBJ whole genome shotgun (WGS) entry which is preliminary data.</text>
</comment>
<feature type="transmembrane region" description="Helical" evidence="6">
    <location>
        <begin position="86"/>
        <end position="105"/>
    </location>
</feature>
<dbReference type="InterPro" id="IPR017560">
    <property type="entry name" value="Cyt_c_biogenesis_CcmI"/>
</dbReference>
<feature type="repeat" description="TPR" evidence="5">
    <location>
        <begin position="161"/>
        <end position="194"/>
    </location>
</feature>
<evidence type="ECO:0000256" key="6">
    <source>
        <dbReference type="SAM" id="Phobius"/>
    </source>
</evidence>
<gene>
    <name evidence="8" type="ORF">C7387_0857</name>
</gene>
<keyword evidence="6" id="KW-0472">Membrane</keyword>
<dbReference type="InterPro" id="IPR056413">
    <property type="entry name" value="TPR_CcmH_CycH"/>
</dbReference>
<dbReference type="NCBIfam" id="TIGR03142">
    <property type="entry name" value="cytochro_ccmI"/>
    <property type="match status" value="1"/>
</dbReference>
<organism evidence="8 9">
    <name type="scientific">Yokenella regensburgei</name>
    <dbReference type="NCBI Taxonomy" id="158877"/>
    <lineage>
        <taxon>Bacteria</taxon>
        <taxon>Pseudomonadati</taxon>
        <taxon>Pseudomonadota</taxon>
        <taxon>Gammaproteobacteria</taxon>
        <taxon>Enterobacterales</taxon>
        <taxon>Enterobacteriaceae</taxon>
        <taxon>Yokenella</taxon>
    </lineage>
</organism>
<dbReference type="PANTHER" id="PTHR47870">
    <property type="entry name" value="CYTOCHROME C-TYPE BIOGENESIS PROTEIN CCMH"/>
    <property type="match status" value="1"/>
</dbReference>
<evidence type="ECO:0000256" key="4">
    <source>
        <dbReference type="ARBA" id="ARBA00022803"/>
    </source>
</evidence>
<dbReference type="PANTHER" id="PTHR47870:SF1">
    <property type="entry name" value="CYTOCHROME C-TYPE BIOGENESIS PROTEIN CCMH"/>
    <property type="match status" value="1"/>
</dbReference>
<keyword evidence="6" id="KW-0812">Transmembrane</keyword>
<evidence type="ECO:0000256" key="5">
    <source>
        <dbReference type="PROSITE-ProRule" id="PRU00339"/>
    </source>
</evidence>
<protein>
    <submittedName>
        <fullName evidence="8">Cytochrome c-type biogenesis protein CcmI</fullName>
    </submittedName>
</protein>
<evidence type="ECO:0000256" key="1">
    <source>
        <dbReference type="ARBA" id="ARBA00004196"/>
    </source>
</evidence>
<keyword evidence="9" id="KW-1185">Reference proteome</keyword>
<comment type="subcellular location">
    <subcellularLocation>
        <location evidence="1">Cell envelope</location>
    </subcellularLocation>
</comment>
<dbReference type="PROSITE" id="PS50005">
    <property type="entry name" value="TPR"/>
    <property type="match status" value="1"/>
</dbReference>
<evidence type="ECO:0000256" key="2">
    <source>
        <dbReference type="ARBA" id="ARBA00022737"/>
    </source>
</evidence>
<dbReference type="GeneID" id="66902921"/>
<evidence type="ECO:0000313" key="9">
    <source>
        <dbReference type="Proteomes" id="UP000267341"/>
    </source>
</evidence>